<protein>
    <recommendedName>
        <fullName evidence="3">Prevent-host-death protein</fullName>
    </recommendedName>
</protein>
<evidence type="ECO:0000313" key="2">
    <source>
        <dbReference type="Proteomes" id="UP001529338"/>
    </source>
</evidence>
<proteinExistence type="predicted"/>
<evidence type="ECO:0000313" key="1">
    <source>
        <dbReference type="EMBL" id="MDM7853664.1"/>
    </source>
</evidence>
<reference evidence="1 2" key="1">
    <citation type="submission" date="2023-06" db="EMBL/GenBank/DDBJ databases">
        <title>Cellulomonas sp. MW4 Whole genome sequence.</title>
        <authorList>
            <person name="Park S."/>
        </authorList>
    </citation>
    <scope>NUCLEOTIDE SEQUENCE [LARGE SCALE GENOMIC DNA]</scope>
    <source>
        <strain evidence="1 2">MW4</strain>
    </source>
</reference>
<dbReference type="Proteomes" id="UP001529338">
    <property type="component" value="Unassembled WGS sequence"/>
</dbReference>
<comment type="caution">
    <text evidence="1">The sequence shown here is derived from an EMBL/GenBank/DDBJ whole genome shotgun (WGS) entry which is preliminary data.</text>
</comment>
<evidence type="ECO:0008006" key="3">
    <source>
        <dbReference type="Google" id="ProtNLM"/>
    </source>
</evidence>
<organism evidence="1 2">
    <name type="scientific">Cellulomonas alba</name>
    <dbReference type="NCBI Taxonomy" id="3053467"/>
    <lineage>
        <taxon>Bacteria</taxon>
        <taxon>Bacillati</taxon>
        <taxon>Actinomycetota</taxon>
        <taxon>Actinomycetes</taxon>
        <taxon>Micrococcales</taxon>
        <taxon>Cellulomonadaceae</taxon>
        <taxon>Cellulomonas</taxon>
    </lineage>
</organism>
<name>A0ABT7SDS2_9CELL</name>
<sequence length="172" mass="19478">MRLDRELLRQVRWDVARAAQIIEDAGRDVVLSLAPRTSALQPIDLAREPDLRALLEAIDLSYLAEWAAPADRARHSAGLAMSMRGRRSVVWMESIIAADELRERADEVIRRAAAGERFVLTMDGRRVAEITPCTTDSWRTGDDVRAIWTGRSYGALDRDLFGERWNDPFVSE</sequence>
<accession>A0ABT7SDS2</accession>
<gene>
    <name evidence="1" type="ORF">QRT04_01855</name>
</gene>
<dbReference type="EMBL" id="JAUCGQ010000001">
    <property type="protein sequence ID" value="MDM7853664.1"/>
    <property type="molecule type" value="Genomic_DNA"/>
</dbReference>
<keyword evidence="2" id="KW-1185">Reference proteome</keyword>
<dbReference type="RefSeq" id="WP_289453184.1">
    <property type="nucleotide sequence ID" value="NZ_JAUCGQ010000001.1"/>
</dbReference>